<dbReference type="GeneID" id="104603660"/>
<evidence type="ECO:0000313" key="3">
    <source>
        <dbReference type="Proteomes" id="UP000189703"/>
    </source>
</evidence>
<dbReference type="InterPro" id="IPR036249">
    <property type="entry name" value="Thioredoxin-like_sf"/>
</dbReference>
<feature type="transmembrane region" description="Helical" evidence="1">
    <location>
        <begin position="56"/>
        <end position="76"/>
    </location>
</feature>
<dbReference type="Gene3D" id="3.40.30.10">
    <property type="entry name" value="Glutaredoxin"/>
    <property type="match status" value="1"/>
</dbReference>
<dbReference type="InParanoid" id="A0A1U8AEN0"/>
<dbReference type="OrthoDB" id="37297at2759"/>
<dbReference type="PANTHER" id="PTHR33875">
    <property type="entry name" value="OS09G0542200 PROTEIN"/>
    <property type="match status" value="1"/>
</dbReference>
<dbReference type="Proteomes" id="UP000189703">
    <property type="component" value="Unplaced"/>
</dbReference>
<dbReference type="AlphaFoldDB" id="A0A1U8AEN0"/>
<accession>A0A1U8AEN0</accession>
<keyword evidence="3" id="KW-1185">Reference proteome</keyword>
<evidence type="ECO:0000256" key="1">
    <source>
        <dbReference type="SAM" id="Phobius"/>
    </source>
</evidence>
<evidence type="ECO:0000259" key="2">
    <source>
        <dbReference type="Pfam" id="PF13462"/>
    </source>
</evidence>
<name>A0A1U8AEN0_NELNU</name>
<dbReference type="eggNOG" id="KOG2567">
    <property type="taxonomic scope" value="Eukaryota"/>
</dbReference>
<gene>
    <name evidence="4" type="primary">LOC104603660</name>
</gene>
<keyword evidence="1" id="KW-0472">Membrane</keyword>
<evidence type="ECO:0000313" key="4">
    <source>
        <dbReference type="RefSeq" id="XP_010266041.1"/>
    </source>
</evidence>
<organism evidence="3 4">
    <name type="scientific">Nelumbo nucifera</name>
    <name type="common">Sacred lotus</name>
    <dbReference type="NCBI Taxonomy" id="4432"/>
    <lineage>
        <taxon>Eukaryota</taxon>
        <taxon>Viridiplantae</taxon>
        <taxon>Streptophyta</taxon>
        <taxon>Embryophyta</taxon>
        <taxon>Tracheophyta</taxon>
        <taxon>Spermatophyta</taxon>
        <taxon>Magnoliopsida</taxon>
        <taxon>Proteales</taxon>
        <taxon>Nelumbonaceae</taxon>
        <taxon>Nelumbo</taxon>
    </lineage>
</organism>
<dbReference type="RefSeq" id="XP_010266041.1">
    <property type="nucleotide sequence ID" value="XM_010267739.2"/>
</dbReference>
<protein>
    <submittedName>
        <fullName evidence="4">Uncharacterized protein LOC104603660</fullName>
    </submittedName>
</protein>
<feature type="domain" description="Thioredoxin-like fold" evidence="2">
    <location>
        <begin position="103"/>
        <end position="267"/>
    </location>
</feature>
<dbReference type="InterPro" id="IPR012336">
    <property type="entry name" value="Thioredoxin-like_fold"/>
</dbReference>
<dbReference type="STRING" id="4432.A0A1U8AEN0"/>
<dbReference type="CDD" id="cd02972">
    <property type="entry name" value="DsbA_family"/>
    <property type="match status" value="1"/>
</dbReference>
<dbReference type="Pfam" id="PF13462">
    <property type="entry name" value="Thioredoxin_4"/>
    <property type="match status" value="1"/>
</dbReference>
<keyword evidence="1" id="KW-1133">Transmembrane helix</keyword>
<dbReference type="KEGG" id="nnu:104603660"/>
<dbReference type="SUPFAM" id="SSF52833">
    <property type="entry name" value="Thioredoxin-like"/>
    <property type="match status" value="1"/>
</dbReference>
<keyword evidence="1" id="KW-0812">Transmembrane</keyword>
<reference evidence="4" key="1">
    <citation type="submission" date="2025-08" db="UniProtKB">
        <authorList>
            <consortium name="RefSeq"/>
        </authorList>
    </citation>
    <scope>IDENTIFICATION</scope>
</reference>
<dbReference type="PANTHER" id="PTHR33875:SF2">
    <property type="entry name" value="ACR183CP"/>
    <property type="match status" value="1"/>
</dbReference>
<sequence>MLEEDNTVGAHWSLRGSGVWFPRISIVSFYINERCFLLKQRGSTGRNMEVEKRKQIVSMLISISVFVCIMSVWKVVDCQLPIPTKFDGFVYKGRGVHDDAILIEAFLDPVCPVSRESWPPLKQAFDHYGHRLSLIIHIFPLPYHDSSFSASRALHIVNRVNASVTYEALETLFQNQEKFYNKEVYKKSKQSTDHLIAKLVAKVLGNNSLSVIESGFEDKQTELAARFSFKYGCSRGVIVTPSFFVNGFQLPNAGSAVDFEGWRNIIDPLVEVRGQREDIPHYFQ</sequence>
<proteinExistence type="predicted"/>
<dbReference type="OMA" id="HIANTHN"/>